<evidence type="ECO:0000256" key="4">
    <source>
        <dbReference type="ARBA" id="ARBA00022692"/>
    </source>
</evidence>
<evidence type="ECO:0000256" key="6">
    <source>
        <dbReference type="ARBA" id="ARBA00023136"/>
    </source>
</evidence>
<dbReference type="InterPro" id="IPR037185">
    <property type="entry name" value="EmrE-like"/>
</dbReference>
<evidence type="ECO:0008006" key="10">
    <source>
        <dbReference type="Google" id="ProtNLM"/>
    </source>
</evidence>
<comment type="caution">
    <text evidence="8">The sequence shown here is derived from an EMBL/GenBank/DDBJ whole genome shotgun (WGS) entry which is preliminary data.</text>
</comment>
<keyword evidence="5 7" id="KW-1133">Transmembrane helix</keyword>
<protein>
    <recommendedName>
        <fullName evidence="10">Solute carrier family 35 member F1</fullName>
    </recommendedName>
</protein>
<keyword evidence="9" id="KW-1185">Reference proteome</keyword>
<feature type="transmembrane region" description="Helical" evidence="7">
    <location>
        <begin position="79"/>
        <end position="99"/>
    </location>
</feature>
<dbReference type="EMBL" id="JBDODL010000237">
    <property type="protein sequence ID" value="MES1919241.1"/>
    <property type="molecule type" value="Genomic_DNA"/>
</dbReference>
<dbReference type="InterPro" id="IPR009262">
    <property type="entry name" value="SLC35_F1/F2/F6"/>
</dbReference>
<feature type="transmembrane region" description="Helical" evidence="7">
    <location>
        <begin position="50"/>
        <end position="67"/>
    </location>
</feature>
<proteinExistence type="inferred from homology"/>
<feature type="transmembrane region" description="Helical" evidence="7">
    <location>
        <begin position="20"/>
        <end position="38"/>
    </location>
</feature>
<evidence type="ECO:0000256" key="5">
    <source>
        <dbReference type="ARBA" id="ARBA00022989"/>
    </source>
</evidence>
<dbReference type="SUPFAM" id="SSF103481">
    <property type="entry name" value="Multidrug resistance efflux transporter EmrE"/>
    <property type="match status" value="1"/>
</dbReference>
<evidence type="ECO:0000256" key="3">
    <source>
        <dbReference type="ARBA" id="ARBA00022448"/>
    </source>
</evidence>
<evidence type="ECO:0000256" key="2">
    <source>
        <dbReference type="ARBA" id="ARBA00007863"/>
    </source>
</evidence>
<feature type="transmembrane region" description="Helical" evidence="7">
    <location>
        <begin position="200"/>
        <end position="222"/>
    </location>
</feature>
<dbReference type="Proteomes" id="UP001439008">
    <property type="component" value="Unassembled WGS sequence"/>
</dbReference>
<evidence type="ECO:0000256" key="1">
    <source>
        <dbReference type="ARBA" id="ARBA00004141"/>
    </source>
</evidence>
<organism evidence="8 9">
    <name type="scientific">Bonamia ostreae</name>
    <dbReference type="NCBI Taxonomy" id="126728"/>
    <lineage>
        <taxon>Eukaryota</taxon>
        <taxon>Sar</taxon>
        <taxon>Rhizaria</taxon>
        <taxon>Endomyxa</taxon>
        <taxon>Ascetosporea</taxon>
        <taxon>Haplosporida</taxon>
        <taxon>Bonamia</taxon>
    </lineage>
</organism>
<keyword evidence="6 7" id="KW-0472">Membrane</keyword>
<dbReference type="PANTHER" id="PTHR14233:SF4">
    <property type="entry name" value="SOLUTE CARRIER FAMILY 35 MEMBER F2"/>
    <property type="match status" value="1"/>
</dbReference>
<dbReference type="PANTHER" id="PTHR14233">
    <property type="entry name" value="DUF914-RELATED"/>
    <property type="match status" value="1"/>
</dbReference>
<keyword evidence="4 7" id="KW-0812">Transmembrane</keyword>
<evidence type="ECO:0000313" key="9">
    <source>
        <dbReference type="Proteomes" id="UP001439008"/>
    </source>
</evidence>
<comment type="subcellular location">
    <subcellularLocation>
        <location evidence="1">Membrane</location>
        <topology evidence="1">Multi-pass membrane protein</topology>
    </subcellularLocation>
</comment>
<evidence type="ECO:0000256" key="7">
    <source>
        <dbReference type="SAM" id="Phobius"/>
    </source>
</evidence>
<name>A0ABV2AHT7_9EUKA</name>
<feature type="transmembrane region" description="Helical" evidence="7">
    <location>
        <begin position="106"/>
        <end position="126"/>
    </location>
</feature>
<feature type="non-terminal residue" evidence="8">
    <location>
        <position position="223"/>
    </location>
</feature>
<keyword evidence="3" id="KW-0813">Transport</keyword>
<feature type="transmembrane region" description="Helical" evidence="7">
    <location>
        <begin position="132"/>
        <end position="155"/>
    </location>
</feature>
<reference evidence="8 9" key="1">
    <citation type="journal article" date="2024" name="BMC Biol.">
        <title>Comparative genomics of Ascetosporea gives new insight into the evolutionary basis for animal parasitism in Rhizaria.</title>
        <authorList>
            <person name="Hiltunen Thoren M."/>
            <person name="Onut-Brannstrom I."/>
            <person name="Alfjorden A."/>
            <person name="Peckova H."/>
            <person name="Swords F."/>
            <person name="Hooper C."/>
            <person name="Holzer A.S."/>
            <person name="Bass D."/>
            <person name="Burki F."/>
        </authorList>
    </citation>
    <scope>NUCLEOTIDE SEQUENCE [LARGE SCALE GENOMIC DNA]</scope>
    <source>
        <strain evidence="8">20-A016</strain>
    </source>
</reference>
<gene>
    <name evidence="8" type="ORF">MHBO_001100</name>
</gene>
<comment type="similarity">
    <text evidence="2">Belongs to the SLC35F solute transporter family.</text>
</comment>
<accession>A0ABV2AHT7</accession>
<sequence>MGSAKPDSIKFGKAFKIISGWQFVTFLLAGTLVFTDLLKKNHTSLPSLQSTFAYLLVTIIFLPAFFVKEGFRLPKEPLWKFMLIGLLDVEGNFMIILAFRYTSITSVSLLNVSTTIFVAIFSWQFLKFKFRIYHLVFIVITVIGMTLLILTDVIFSEKSFTEGKPWQQILLGDGLVVLGCFFYSIENVTQEDIVKKEIQFYEYLAFFGLCGFVICTVQGFFVD</sequence>
<feature type="transmembrane region" description="Helical" evidence="7">
    <location>
        <begin position="167"/>
        <end position="185"/>
    </location>
</feature>
<dbReference type="InterPro" id="IPR052221">
    <property type="entry name" value="SLC35F_Transporter"/>
</dbReference>
<dbReference type="Pfam" id="PF06027">
    <property type="entry name" value="SLC35F"/>
    <property type="match status" value="1"/>
</dbReference>
<evidence type="ECO:0000313" key="8">
    <source>
        <dbReference type="EMBL" id="MES1919241.1"/>
    </source>
</evidence>